<accession>A0A1V3XHJ9</accession>
<reference evidence="1 2" key="1">
    <citation type="submission" date="2017-02" db="EMBL/GenBank/DDBJ databases">
        <title>Complete genome sequences of Mycobacterium kansasii strains isolated from rhesus macaques.</title>
        <authorList>
            <person name="Panda A."/>
            <person name="Nagaraj S."/>
            <person name="Zhao X."/>
            <person name="Tettelin H."/>
            <person name="Detolla L.J."/>
        </authorList>
    </citation>
    <scope>NUCLEOTIDE SEQUENCE [LARGE SCALE GENOMIC DNA]</scope>
    <source>
        <strain evidence="1 2">11-3813</strain>
    </source>
</reference>
<evidence type="ECO:0000313" key="1">
    <source>
        <dbReference type="EMBL" id="OOK78669.1"/>
    </source>
</evidence>
<evidence type="ECO:0000313" key="2">
    <source>
        <dbReference type="Proteomes" id="UP000189229"/>
    </source>
</evidence>
<dbReference type="Proteomes" id="UP000189229">
    <property type="component" value="Unassembled WGS sequence"/>
</dbReference>
<dbReference type="AlphaFoldDB" id="A0A1V3XHJ9"/>
<proteinExistence type="predicted"/>
<gene>
    <name evidence="1" type="ORF">BZL30_2204</name>
</gene>
<organism evidence="1 2">
    <name type="scientific">Mycobacterium kansasii</name>
    <dbReference type="NCBI Taxonomy" id="1768"/>
    <lineage>
        <taxon>Bacteria</taxon>
        <taxon>Bacillati</taxon>
        <taxon>Actinomycetota</taxon>
        <taxon>Actinomycetes</taxon>
        <taxon>Mycobacteriales</taxon>
        <taxon>Mycobacteriaceae</taxon>
        <taxon>Mycobacterium</taxon>
    </lineage>
</organism>
<name>A0A1V3XHJ9_MYCKA</name>
<sequence>MARLGPPWLVFCPQLYMAVAPVQTLSGLGLVGVHVPLV</sequence>
<dbReference type="EMBL" id="MVBM01000002">
    <property type="protein sequence ID" value="OOK78669.1"/>
    <property type="molecule type" value="Genomic_DNA"/>
</dbReference>
<comment type="caution">
    <text evidence="1">The sequence shown here is derived from an EMBL/GenBank/DDBJ whole genome shotgun (WGS) entry which is preliminary data.</text>
</comment>
<protein>
    <submittedName>
        <fullName evidence="1">Putative membrane protein</fullName>
    </submittedName>
</protein>